<dbReference type="EMBL" id="FOVG01000001">
    <property type="protein sequence ID" value="SFN42743.1"/>
    <property type="molecule type" value="Genomic_DNA"/>
</dbReference>
<dbReference type="Proteomes" id="UP000198968">
    <property type="component" value="Unassembled WGS sequence"/>
</dbReference>
<keyword evidence="3" id="KW-1185">Reference proteome</keyword>
<sequence>MDGIRGHGRTPTPGHEDIALRSRPTASTSAAEGVNPADAARIEEIARIQSTLEKESTGGAEVREHMHEVAVTLHDEMGQSADDVRSVIKSARQSDKGTSALAEAAIGMAYGLSGLPGDLAGKALARQLNLEPGTQAHDFVTGLTGGLTAVAFKAVVSKLVDNSLRDGKWMQADKDALKPFMQEVMKRHYSLGHKVQQAGLGGAGYNLRNPVTAAISAGTQKFAENAPRAQPMKIFEAAGKAGYLINQAAGLVFTTGAGAASGVAQNHFDHLNGAEYLFGRNDWKDRYEALASGRKHSADGGRFDALANNVKTPKTWLNAIRNLVALSQLVEGFALGGGLGLANMSKSGASKAIASSMAKGLGSVDDVMKNPTNRMIRELAGQGAYIPVAAGAYFSQGAAAIAYDELKKAVKNKLGLNDESSTSSSSSSTTDTTDGDAPVSSGARTPDGTPAPSTGTEARTPDGTPAPSTGTEARTPDGTPAPSTGTPTKGPSEEGESDSDSVHSHHSGPLRHTPPERSSEMRTAADTRAWWHAFPGLADIKSPQPENLTRAEAETIVAVLEAEAEKMSERIAGMIPLPDSLPTSSASSVTSGSSEAAGPAGSPEPEEAKKAS</sequence>
<feature type="compositionally biased region" description="Basic and acidic residues" evidence="1">
    <location>
        <begin position="513"/>
        <end position="524"/>
    </location>
</feature>
<feature type="compositionally biased region" description="Low complexity" evidence="1">
    <location>
        <begin position="420"/>
        <end position="432"/>
    </location>
</feature>
<feature type="compositionally biased region" description="Low complexity" evidence="1">
    <location>
        <begin position="580"/>
        <end position="603"/>
    </location>
</feature>
<accession>A0A1I4YY92</accession>
<dbReference type="AlphaFoldDB" id="A0A1I4YY92"/>
<evidence type="ECO:0000313" key="2">
    <source>
        <dbReference type="EMBL" id="SFN42743.1"/>
    </source>
</evidence>
<protein>
    <submittedName>
        <fullName evidence="2">Uncharacterized protein</fullName>
    </submittedName>
</protein>
<feature type="region of interest" description="Disordered" evidence="1">
    <location>
        <begin position="1"/>
        <end position="38"/>
    </location>
</feature>
<name>A0A1I4YY92_9GAMM</name>
<evidence type="ECO:0000313" key="3">
    <source>
        <dbReference type="Proteomes" id="UP000198968"/>
    </source>
</evidence>
<reference evidence="3" key="1">
    <citation type="submission" date="2016-10" db="EMBL/GenBank/DDBJ databases">
        <authorList>
            <person name="Varghese N."/>
            <person name="Submissions S."/>
        </authorList>
    </citation>
    <scope>NUCLEOTIDE SEQUENCE [LARGE SCALE GENOMIC DNA]</scope>
    <source>
        <strain evidence="3">OV426</strain>
    </source>
</reference>
<gene>
    <name evidence="2" type="ORF">SAMN05428971_1399</name>
</gene>
<dbReference type="RefSeq" id="WP_254772441.1">
    <property type="nucleotide sequence ID" value="NZ_FOVG01000001.1"/>
</dbReference>
<feature type="region of interest" description="Disordered" evidence="1">
    <location>
        <begin position="574"/>
        <end position="612"/>
    </location>
</feature>
<proteinExistence type="predicted"/>
<evidence type="ECO:0000256" key="1">
    <source>
        <dbReference type="SAM" id="MobiDB-lite"/>
    </source>
</evidence>
<organism evidence="2 3">
    <name type="scientific">Candidatus Pantoea varia</name>
    <dbReference type="NCBI Taxonomy" id="1881036"/>
    <lineage>
        <taxon>Bacteria</taxon>
        <taxon>Pseudomonadati</taxon>
        <taxon>Pseudomonadota</taxon>
        <taxon>Gammaproteobacteria</taxon>
        <taxon>Enterobacterales</taxon>
        <taxon>Erwiniaceae</taxon>
        <taxon>Pantoea</taxon>
    </lineage>
</organism>
<feature type="region of interest" description="Disordered" evidence="1">
    <location>
        <begin position="416"/>
        <end position="524"/>
    </location>
</feature>